<evidence type="ECO:0000256" key="6">
    <source>
        <dbReference type="SAM" id="MobiDB-lite"/>
    </source>
</evidence>
<evidence type="ECO:0000256" key="5">
    <source>
        <dbReference type="ARBA" id="ARBA00023180"/>
    </source>
</evidence>
<dbReference type="GeneID" id="136821365"/>
<feature type="compositionally biased region" description="Basic and acidic residues" evidence="6">
    <location>
        <begin position="102"/>
        <end position="112"/>
    </location>
</feature>
<dbReference type="Pfam" id="PF01094">
    <property type="entry name" value="ANF_receptor"/>
    <property type="match status" value="1"/>
</dbReference>
<dbReference type="OrthoDB" id="425344at2759"/>
<dbReference type="InterPro" id="IPR001828">
    <property type="entry name" value="ANF_lig-bd_rcpt"/>
</dbReference>
<protein>
    <recommendedName>
        <fullName evidence="7">Receptor ligand binding region domain-containing protein</fullName>
    </recommendedName>
</protein>
<dbReference type="InterPro" id="IPR050726">
    <property type="entry name" value="mGluR"/>
</dbReference>
<dbReference type="RefSeq" id="XP_066933702.1">
    <property type="nucleotide sequence ID" value="XM_067077601.1"/>
</dbReference>
<dbReference type="SUPFAM" id="SSF53822">
    <property type="entry name" value="Periplasmic binding protein-like I"/>
    <property type="match status" value="1"/>
</dbReference>
<evidence type="ECO:0000259" key="7">
    <source>
        <dbReference type="Pfam" id="PF01094"/>
    </source>
</evidence>
<name>A0A7M5V6Y7_9CNID</name>
<evidence type="ECO:0000256" key="1">
    <source>
        <dbReference type="ARBA" id="ARBA00004370"/>
    </source>
</evidence>
<evidence type="ECO:0000256" key="2">
    <source>
        <dbReference type="ARBA" id="ARBA00022692"/>
    </source>
</evidence>
<evidence type="ECO:0000313" key="8">
    <source>
        <dbReference type="EnsemblMetazoa" id="CLYHEMP010690.1"/>
    </source>
</evidence>
<feature type="domain" description="Receptor ligand binding region" evidence="7">
    <location>
        <begin position="221"/>
        <end position="444"/>
    </location>
</feature>
<keyword evidence="5" id="KW-0325">Glycoprotein</keyword>
<comment type="subcellular location">
    <subcellularLocation>
        <location evidence="1">Membrane</location>
    </subcellularLocation>
</comment>
<keyword evidence="2" id="KW-0812">Transmembrane</keyword>
<feature type="region of interest" description="Disordered" evidence="6">
    <location>
        <begin position="75"/>
        <end position="112"/>
    </location>
</feature>
<reference evidence="8" key="1">
    <citation type="submission" date="2021-01" db="UniProtKB">
        <authorList>
            <consortium name="EnsemblMetazoa"/>
        </authorList>
    </citation>
    <scope>IDENTIFICATION</scope>
</reference>
<dbReference type="Gene3D" id="3.40.50.2300">
    <property type="match status" value="2"/>
</dbReference>
<evidence type="ECO:0000313" key="9">
    <source>
        <dbReference type="Proteomes" id="UP000594262"/>
    </source>
</evidence>
<dbReference type="EnsemblMetazoa" id="CLYHEMT010690.1">
    <property type="protein sequence ID" value="CLYHEMP010690.1"/>
    <property type="gene ID" value="CLYHEMG010690"/>
</dbReference>
<organism evidence="8 9">
    <name type="scientific">Clytia hemisphaerica</name>
    <dbReference type="NCBI Taxonomy" id="252671"/>
    <lineage>
        <taxon>Eukaryota</taxon>
        <taxon>Metazoa</taxon>
        <taxon>Cnidaria</taxon>
        <taxon>Hydrozoa</taxon>
        <taxon>Hydroidolina</taxon>
        <taxon>Leptothecata</taxon>
        <taxon>Obeliida</taxon>
        <taxon>Clytiidae</taxon>
        <taxon>Clytia</taxon>
    </lineage>
</organism>
<dbReference type="Proteomes" id="UP000594262">
    <property type="component" value="Unplaced"/>
</dbReference>
<dbReference type="GO" id="GO:0016020">
    <property type="term" value="C:membrane"/>
    <property type="evidence" value="ECO:0007669"/>
    <property type="project" value="UniProtKB-SubCell"/>
</dbReference>
<evidence type="ECO:0000256" key="3">
    <source>
        <dbReference type="ARBA" id="ARBA00022989"/>
    </source>
</evidence>
<evidence type="ECO:0000256" key="4">
    <source>
        <dbReference type="ARBA" id="ARBA00023136"/>
    </source>
</evidence>
<dbReference type="InterPro" id="IPR028082">
    <property type="entry name" value="Peripla_BP_I"/>
</dbReference>
<keyword evidence="9" id="KW-1185">Reference proteome</keyword>
<proteinExistence type="predicted"/>
<accession>A0A7M5V6Y7</accession>
<dbReference type="AlphaFoldDB" id="A0A7M5V6Y7"/>
<dbReference type="PANTHER" id="PTHR24060">
    <property type="entry name" value="METABOTROPIC GLUTAMATE RECEPTOR"/>
    <property type="match status" value="1"/>
</dbReference>
<keyword evidence="3" id="KW-1133">Transmembrane helix</keyword>
<keyword evidence="4" id="KW-0472">Membrane</keyword>
<sequence>MLRGAMSSTIPGIPWYRLTVIFLLVVSVYSFKYVKSDSKFYHTKNGEVEYERDGKIYRIGRIDFNSVKIKGRPTATDDFKIPPNQMKNGKRHRRSASSTAESVKEKEQKRRSEYINKDGLEECLPMEYEDQPTNKAFVMNHDDKILWLGVVIPIMETDFKINPRRGMTNFQSLRYAVELANAGMKSLLMMGGWTIRLRRLYPSVNLGDPSLIRYGFKCRTSNVTAFYGPFYQDNYDVLAAMTHIYPITFMSQSSSKENDDRLRYQFGKSKNQIHKYTLQTNPSTLFRNQVILDIILKFGWNFVAVFHSSFYIGESTSDVLFLLDKSGICIPSTRLKGGIEGNTDENIKARIIELRENHPTLRVLLLLTDVADTRSVLKAIKELDLQNHFTLLFADRGVNDIEVVRGYEDIAVGAITIEPVNFHEKHLEQLADFEQWMLKANPTNTRNLYFHWYWEQTFECELNSHILDRMLTPDQRGTYQKKCTGDEQFQIGKGVYPDRNLFRGAMDTVEAIVFTLYRMELISTQSCEWVTSNKDLINIWSKDGCDKCPWNTTLCFNRFFEGVFPSINMLNYQRLLPDIGWSLKYNHPRDIPNASYEISNFIFTNGRYQSVPHW</sequence>